<dbReference type="PANTHER" id="PTHR43478:SF1">
    <property type="entry name" value="NA+_H+ ANTIPORTER NHAC-LIKE C-TERMINAL DOMAIN-CONTAINING PROTEIN"/>
    <property type="match status" value="1"/>
</dbReference>
<gene>
    <name evidence="9" type="ORF">JMJ58_03395</name>
</gene>
<dbReference type="OrthoDB" id="76879at2157"/>
<feature type="compositionally biased region" description="Polar residues" evidence="6">
    <location>
        <begin position="545"/>
        <end position="560"/>
    </location>
</feature>
<feature type="transmembrane region" description="Helical" evidence="7">
    <location>
        <begin position="264"/>
        <end position="284"/>
    </location>
</feature>
<feature type="transmembrane region" description="Helical" evidence="7">
    <location>
        <begin position="481"/>
        <end position="500"/>
    </location>
</feature>
<feature type="transmembrane region" description="Helical" evidence="7">
    <location>
        <begin position="388"/>
        <end position="409"/>
    </location>
</feature>
<evidence type="ECO:0000259" key="8">
    <source>
        <dbReference type="Pfam" id="PF03553"/>
    </source>
</evidence>
<name>A0A8T8E355_9EURY</name>
<accession>A0A8T8E355</accession>
<dbReference type="Proteomes" id="UP000637819">
    <property type="component" value="Chromosome"/>
</dbReference>
<dbReference type="GO" id="GO:0005886">
    <property type="term" value="C:plasma membrane"/>
    <property type="evidence" value="ECO:0007669"/>
    <property type="project" value="UniProtKB-SubCell"/>
</dbReference>
<evidence type="ECO:0000256" key="1">
    <source>
        <dbReference type="ARBA" id="ARBA00004651"/>
    </source>
</evidence>
<dbReference type="GeneID" id="62874137"/>
<feature type="transmembrane region" description="Helical" evidence="7">
    <location>
        <begin position="29"/>
        <end position="53"/>
    </location>
</feature>
<keyword evidence="2" id="KW-1003">Cell membrane</keyword>
<feature type="transmembrane region" description="Helical" evidence="7">
    <location>
        <begin position="506"/>
        <end position="523"/>
    </location>
</feature>
<dbReference type="AlphaFoldDB" id="A0A8T8E355"/>
<protein>
    <submittedName>
        <fullName evidence="9">Na+/H+ antiporter NhaC family protein</fullName>
    </submittedName>
</protein>
<feature type="transmembrane region" description="Helical" evidence="7">
    <location>
        <begin position="146"/>
        <end position="166"/>
    </location>
</feature>
<proteinExistence type="predicted"/>
<evidence type="ECO:0000256" key="3">
    <source>
        <dbReference type="ARBA" id="ARBA00022692"/>
    </source>
</evidence>
<feature type="transmembrane region" description="Helical" evidence="7">
    <location>
        <begin position="348"/>
        <end position="368"/>
    </location>
</feature>
<feature type="domain" description="Na+/H+ antiporter NhaC-like C-terminal" evidence="8">
    <location>
        <begin position="155"/>
        <end position="499"/>
    </location>
</feature>
<evidence type="ECO:0000256" key="6">
    <source>
        <dbReference type="SAM" id="MobiDB-lite"/>
    </source>
</evidence>
<reference evidence="9 10" key="1">
    <citation type="submission" date="2021-01" db="EMBL/GenBank/DDBJ databases">
        <title>Genome Sequence and Methylation Pattern of Haloterrigena salifodinae BOL5-1, An Extremely Halophilic Archaeon from a Bolivian Salt Mine.</title>
        <authorList>
            <person name="DasSarma P."/>
            <person name="Anton B.P."/>
            <person name="DasSarma S.L."/>
            <person name="von Ehrenheim H.A.L."/>
            <person name="Martinez F.L."/>
            <person name="Guzman D."/>
            <person name="Roberts R.J."/>
            <person name="DasSarma S."/>
        </authorList>
    </citation>
    <scope>NUCLEOTIDE SEQUENCE [LARGE SCALE GENOMIC DNA]</scope>
    <source>
        <strain evidence="9 10">BOL5-1</strain>
    </source>
</reference>
<organism evidence="9 10">
    <name type="scientific">Haloterrigena salifodinae</name>
    <dbReference type="NCBI Taxonomy" id="2675099"/>
    <lineage>
        <taxon>Archaea</taxon>
        <taxon>Methanobacteriati</taxon>
        <taxon>Methanobacteriota</taxon>
        <taxon>Stenosarchaea group</taxon>
        <taxon>Halobacteria</taxon>
        <taxon>Halobacteriales</taxon>
        <taxon>Natrialbaceae</taxon>
        <taxon>Haloterrigena</taxon>
    </lineage>
</organism>
<keyword evidence="5 7" id="KW-0472">Membrane</keyword>
<feature type="transmembrane region" description="Helical" evidence="7">
    <location>
        <begin position="199"/>
        <end position="220"/>
    </location>
</feature>
<evidence type="ECO:0000313" key="10">
    <source>
        <dbReference type="Proteomes" id="UP000637819"/>
    </source>
</evidence>
<feature type="region of interest" description="Disordered" evidence="6">
    <location>
        <begin position="541"/>
        <end position="560"/>
    </location>
</feature>
<sequence length="560" mass="59691">MSEFGILSIGPPLLAIVLAIATKRVIPSLFVGIWAGGIIYTGSFGIAQSFDWLIEAIIADDGFHAQILVFTLLLGSGVALIWRLGGAIAVRNWAVERLESRRKIGLMTWILGMGIFFDDYANTAIVGNTMREASDRLRISREKLSYIVDSTTAPVATIGISSWVAFQLSMINEGFSNIESEGAAQAPDVFTVYLQSIPYNAYALLSIVMVGIIVTTQWDYGEMLDAEHRAQTTGAVSAPDADPLQDMNESLSEPNATRPMLRTFLLPISMLLAVTIGGALWTGYNGQPVFEPLFALEITSFVREMVTIAGDGAWTTALMWGSFAMVMTAIAIGLAYDLCDLDESIDAILEGFGLMLTAVTILVLAWTIGTVANALGTGNYVASSVETILSPGIFPALVFLVAAVISFTMGSSWATMGLLTPTAIPVAFELTGGFGSTSVVVGAVFSGAIFGDHTSPISDTTVLSSTFTGTDLIAHVRTQSYYAVTVAIVSILFYLTYGFFETSPVALLPVCVLLLVGVVYGLSKFDAKRKGIDLTSIRNGAGDSTYDSSSESTPPTERLD</sequence>
<keyword evidence="10" id="KW-1185">Reference proteome</keyword>
<keyword evidence="4 7" id="KW-1133">Transmembrane helix</keyword>
<feature type="transmembrane region" description="Helical" evidence="7">
    <location>
        <begin position="65"/>
        <end position="84"/>
    </location>
</feature>
<evidence type="ECO:0000256" key="7">
    <source>
        <dbReference type="SAM" id="Phobius"/>
    </source>
</evidence>
<dbReference type="Pfam" id="PF03553">
    <property type="entry name" value="Na_H_antiporter"/>
    <property type="match status" value="1"/>
</dbReference>
<evidence type="ECO:0000256" key="2">
    <source>
        <dbReference type="ARBA" id="ARBA00022475"/>
    </source>
</evidence>
<feature type="transmembrane region" description="Helical" evidence="7">
    <location>
        <begin position="317"/>
        <end position="336"/>
    </location>
</feature>
<evidence type="ECO:0000313" key="9">
    <source>
        <dbReference type="EMBL" id="QRV15956.1"/>
    </source>
</evidence>
<evidence type="ECO:0000256" key="5">
    <source>
        <dbReference type="ARBA" id="ARBA00023136"/>
    </source>
</evidence>
<comment type="subcellular location">
    <subcellularLocation>
        <location evidence="1">Cell membrane</location>
        <topology evidence="1">Multi-pass membrane protein</topology>
    </subcellularLocation>
</comment>
<dbReference type="InterPro" id="IPR018461">
    <property type="entry name" value="Na/H_Antiport_NhaC-like_C"/>
</dbReference>
<dbReference type="KEGG" id="hsal:JMJ58_03395"/>
<dbReference type="RefSeq" id="WP_204748349.1">
    <property type="nucleotide sequence ID" value="NZ_CP069188.1"/>
</dbReference>
<evidence type="ECO:0000256" key="4">
    <source>
        <dbReference type="ARBA" id="ARBA00022989"/>
    </source>
</evidence>
<dbReference type="EMBL" id="CP069188">
    <property type="protein sequence ID" value="QRV15956.1"/>
    <property type="molecule type" value="Genomic_DNA"/>
</dbReference>
<dbReference type="PANTHER" id="PTHR43478">
    <property type="entry name" value="NA+/H+ ANTIPORTER-RELATED"/>
    <property type="match status" value="1"/>
</dbReference>
<keyword evidence="3 7" id="KW-0812">Transmembrane</keyword>